<dbReference type="AlphaFoldDB" id="A0A0D0C9A8"/>
<reference evidence="1 2" key="1">
    <citation type="submission" date="2014-04" db="EMBL/GenBank/DDBJ databases">
        <authorList>
            <consortium name="DOE Joint Genome Institute"/>
            <person name="Kuo A."/>
            <person name="Kohler A."/>
            <person name="Jargeat P."/>
            <person name="Nagy L.G."/>
            <person name="Floudas D."/>
            <person name="Copeland A."/>
            <person name="Barry K.W."/>
            <person name="Cichocki N."/>
            <person name="Veneault-Fourrey C."/>
            <person name="LaButti K."/>
            <person name="Lindquist E.A."/>
            <person name="Lipzen A."/>
            <person name="Lundell T."/>
            <person name="Morin E."/>
            <person name="Murat C."/>
            <person name="Sun H."/>
            <person name="Tunlid A."/>
            <person name="Henrissat B."/>
            <person name="Grigoriev I.V."/>
            <person name="Hibbett D.S."/>
            <person name="Martin F."/>
            <person name="Nordberg H.P."/>
            <person name="Cantor M.N."/>
            <person name="Hua S.X."/>
        </authorList>
    </citation>
    <scope>NUCLEOTIDE SEQUENCE [LARGE SCALE GENOMIC DNA]</scope>
    <source>
        <strain evidence="1 2">Ve08.2h10</strain>
    </source>
</reference>
<dbReference type="HOGENOM" id="CLU_934154_0_0_1"/>
<dbReference type="EMBL" id="KN826278">
    <property type="protein sequence ID" value="KIK79452.1"/>
    <property type="molecule type" value="Genomic_DNA"/>
</dbReference>
<name>A0A0D0C9A8_9AGAM</name>
<dbReference type="Proteomes" id="UP000054538">
    <property type="component" value="Unassembled WGS sequence"/>
</dbReference>
<gene>
    <name evidence="1" type="ORF">PAXRUDRAFT_28409</name>
</gene>
<reference evidence="2" key="2">
    <citation type="submission" date="2015-01" db="EMBL/GenBank/DDBJ databases">
        <title>Evolutionary Origins and Diversification of the Mycorrhizal Mutualists.</title>
        <authorList>
            <consortium name="DOE Joint Genome Institute"/>
            <consortium name="Mycorrhizal Genomics Consortium"/>
            <person name="Kohler A."/>
            <person name="Kuo A."/>
            <person name="Nagy L.G."/>
            <person name="Floudas D."/>
            <person name="Copeland A."/>
            <person name="Barry K.W."/>
            <person name="Cichocki N."/>
            <person name="Veneault-Fourrey C."/>
            <person name="LaButti K."/>
            <person name="Lindquist E.A."/>
            <person name="Lipzen A."/>
            <person name="Lundell T."/>
            <person name="Morin E."/>
            <person name="Murat C."/>
            <person name="Riley R."/>
            <person name="Ohm R."/>
            <person name="Sun H."/>
            <person name="Tunlid A."/>
            <person name="Henrissat B."/>
            <person name="Grigoriev I.V."/>
            <person name="Hibbett D.S."/>
            <person name="Martin F."/>
        </authorList>
    </citation>
    <scope>NUCLEOTIDE SEQUENCE [LARGE SCALE GENOMIC DNA]</scope>
    <source>
        <strain evidence="2">Ve08.2h10</strain>
    </source>
</reference>
<dbReference type="OrthoDB" id="2671486at2759"/>
<proteinExistence type="predicted"/>
<dbReference type="Pfam" id="PF02992">
    <property type="entry name" value="Transposase_21"/>
    <property type="match status" value="1"/>
</dbReference>
<keyword evidence="2" id="KW-1185">Reference proteome</keyword>
<evidence type="ECO:0000313" key="2">
    <source>
        <dbReference type="Proteomes" id="UP000054538"/>
    </source>
</evidence>
<evidence type="ECO:0000313" key="1">
    <source>
        <dbReference type="EMBL" id="KIK79452.1"/>
    </source>
</evidence>
<organism evidence="1 2">
    <name type="scientific">Paxillus rubicundulus Ve08.2h10</name>
    <dbReference type="NCBI Taxonomy" id="930991"/>
    <lineage>
        <taxon>Eukaryota</taxon>
        <taxon>Fungi</taxon>
        <taxon>Dikarya</taxon>
        <taxon>Basidiomycota</taxon>
        <taxon>Agaricomycotina</taxon>
        <taxon>Agaricomycetes</taxon>
        <taxon>Agaricomycetidae</taxon>
        <taxon>Boletales</taxon>
        <taxon>Paxilineae</taxon>
        <taxon>Paxillaceae</taxon>
        <taxon>Paxillus</taxon>
    </lineage>
</organism>
<dbReference type="STRING" id="930991.A0A0D0C9A8"/>
<accession>A0A0D0C9A8</accession>
<dbReference type="InterPro" id="IPR004242">
    <property type="entry name" value="Transposase_21"/>
</dbReference>
<dbReference type="InParanoid" id="A0A0D0C9A8"/>
<sequence length="298" mass="33654">MKAKDIDVKNPNQHFVSLKCGLIVYINVDWFQSLKHASYSTRTLWLTIDNLPQSICYLQENTFLLLVIPGPTEPNTEQLSGLLEPFVKELEQLGEGELFSIFGLEEQEMVYVALPFATMDTPSHLKTAGFVSQNSDKNMCPCCKAPFYSLVHPDCFDHSKFTYQDQANQLKWKYLHGKQSQDPETQTTITENKGVHMSILDCLPTWDGALSISTEIMHMFWGGGMTAIVSSLELLVKSRVILIEGSTFMGTGKQSEPTPLDRLSKFVASIWWPKSSGRFQLKIASGEHPKADEWSNFM</sequence>
<protein>
    <submittedName>
        <fullName evidence="1">Uncharacterized protein</fullName>
    </submittedName>
</protein>